<dbReference type="GO" id="GO:0046872">
    <property type="term" value="F:metal ion binding"/>
    <property type="evidence" value="ECO:0007669"/>
    <property type="project" value="UniProtKB-KW"/>
</dbReference>
<evidence type="ECO:0000313" key="4">
    <source>
        <dbReference type="EnsemblMetazoa" id="GPAI043010-PA"/>
    </source>
</evidence>
<proteinExistence type="inferred from homology"/>
<evidence type="ECO:0000313" key="5">
    <source>
        <dbReference type="Proteomes" id="UP000092445"/>
    </source>
</evidence>
<dbReference type="NCBIfam" id="TIGR00486">
    <property type="entry name" value="YbgI_SA1388"/>
    <property type="match status" value="1"/>
</dbReference>
<dbReference type="VEuPathDB" id="VectorBase:GPAI043010"/>
<dbReference type="GO" id="GO:0005739">
    <property type="term" value="C:mitochondrion"/>
    <property type="evidence" value="ECO:0007669"/>
    <property type="project" value="TreeGrafter"/>
</dbReference>
<evidence type="ECO:0000256" key="3">
    <source>
        <dbReference type="PIRSR" id="PIRSR602678-1"/>
    </source>
</evidence>
<keyword evidence="5" id="KW-1185">Reference proteome</keyword>
<dbReference type="Gene3D" id="3.40.1390.30">
    <property type="entry name" value="NIF3 (NGG1p interacting factor 3)-like"/>
    <property type="match status" value="1"/>
</dbReference>
<dbReference type="SUPFAM" id="SSF102705">
    <property type="entry name" value="NIF3 (NGG1p interacting factor 3)-like"/>
    <property type="match status" value="1"/>
</dbReference>
<dbReference type="PANTHER" id="PTHR13799:SF13">
    <property type="entry name" value="NIF3-LIKE PROTEIN 1"/>
    <property type="match status" value="1"/>
</dbReference>
<name>A0A1B0AEA6_GLOPL</name>
<sequence length="297" mass="32889">MLKGAFQVKRVAKYFCTMTTGASLSRIISLLEAFAPIKYAESWDNVGLLIEPHCKSLNINKILLTNDLTEPVMQEAIEKSTNMIIAYHPPIFAPLKRIIQADWKQRIVSMCLAESIAVYSPHTAWDVVPGGINEWLACALPYKNMTPIRLLSNCSEPNVGLGRIFSTSLMLKEAIAAVQEHIGLDVHVAFGNRHTLKTKIITVAVCAGSGSSLLRGVKADLYITGEMSHHELIEANQNNVSVILCNHSNSERGFLKLFQTKLQEILKNDCEIIISDKDTDPLVTFPKAESKSQIEIS</sequence>
<dbReference type="STRING" id="7398.A0A1B0AEA6"/>
<accession>A0A1B0AEA6</accession>
<dbReference type="InterPro" id="IPR036069">
    <property type="entry name" value="DUF34/NIF3_sf"/>
</dbReference>
<evidence type="ECO:0000256" key="1">
    <source>
        <dbReference type="ARBA" id="ARBA00006964"/>
    </source>
</evidence>
<evidence type="ECO:0000256" key="2">
    <source>
        <dbReference type="ARBA" id="ARBA00019069"/>
    </source>
</evidence>
<dbReference type="Proteomes" id="UP000092445">
    <property type="component" value="Unassembled WGS sequence"/>
</dbReference>
<reference evidence="5" key="1">
    <citation type="submission" date="2014-03" db="EMBL/GenBank/DDBJ databases">
        <authorList>
            <person name="Aksoy S."/>
            <person name="Warren W."/>
            <person name="Wilson R.K."/>
        </authorList>
    </citation>
    <scope>NUCLEOTIDE SEQUENCE [LARGE SCALE GENOMIC DNA]</scope>
    <source>
        <strain evidence="5">IAEA</strain>
    </source>
</reference>
<keyword evidence="3" id="KW-0479">Metal-binding</keyword>
<reference evidence="4" key="2">
    <citation type="submission" date="2020-05" db="UniProtKB">
        <authorList>
            <consortium name="EnsemblMetazoa"/>
        </authorList>
    </citation>
    <scope>IDENTIFICATION</scope>
    <source>
        <strain evidence="4">IAEA</strain>
    </source>
</reference>
<feature type="binding site" evidence="3">
    <location>
        <position position="126"/>
    </location>
    <ligand>
        <name>a divalent metal cation</name>
        <dbReference type="ChEBI" id="CHEBI:60240"/>
        <label>1</label>
    </ligand>
</feature>
<organism evidence="4 5">
    <name type="scientific">Glossina pallidipes</name>
    <name type="common">Tsetse fly</name>
    <dbReference type="NCBI Taxonomy" id="7398"/>
    <lineage>
        <taxon>Eukaryota</taxon>
        <taxon>Metazoa</taxon>
        <taxon>Ecdysozoa</taxon>
        <taxon>Arthropoda</taxon>
        <taxon>Hexapoda</taxon>
        <taxon>Insecta</taxon>
        <taxon>Pterygota</taxon>
        <taxon>Neoptera</taxon>
        <taxon>Endopterygota</taxon>
        <taxon>Diptera</taxon>
        <taxon>Brachycera</taxon>
        <taxon>Muscomorpha</taxon>
        <taxon>Hippoboscoidea</taxon>
        <taxon>Glossinidae</taxon>
        <taxon>Glossina</taxon>
    </lineage>
</organism>
<dbReference type="Pfam" id="PF01784">
    <property type="entry name" value="DUF34_NIF3"/>
    <property type="match status" value="1"/>
</dbReference>
<dbReference type="EnsemblMetazoa" id="GPAI043010-RA">
    <property type="protein sequence ID" value="GPAI043010-PA"/>
    <property type="gene ID" value="GPAI043010"/>
</dbReference>
<feature type="binding site" evidence="3">
    <location>
        <position position="247"/>
    </location>
    <ligand>
        <name>a divalent metal cation</name>
        <dbReference type="ChEBI" id="CHEBI:60240"/>
        <label>1</label>
    </ligand>
</feature>
<dbReference type="InterPro" id="IPR002678">
    <property type="entry name" value="DUF34/NIF3"/>
</dbReference>
<dbReference type="PANTHER" id="PTHR13799">
    <property type="entry name" value="NGG1 INTERACTING FACTOR 3"/>
    <property type="match status" value="1"/>
</dbReference>
<feature type="binding site" evidence="3">
    <location>
        <position position="88"/>
    </location>
    <ligand>
        <name>a divalent metal cation</name>
        <dbReference type="ChEBI" id="CHEBI:60240"/>
        <label>1</label>
    </ligand>
</feature>
<feature type="binding site" evidence="3">
    <location>
        <position position="251"/>
    </location>
    <ligand>
        <name>a divalent metal cation</name>
        <dbReference type="ChEBI" id="CHEBI:60240"/>
        <label>1</label>
    </ligand>
</feature>
<protein>
    <recommendedName>
        <fullName evidence="2">NIF3-like protein 1</fullName>
    </recommendedName>
</protein>
<dbReference type="AlphaFoldDB" id="A0A1B0AEA6"/>
<comment type="similarity">
    <text evidence="1">Belongs to the GTP cyclohydrolase I type 2/NIF3 family.</text>
</comment>
<dbReference type="FunFam" id="3.40.1390.30:FF:000001">
    <property type="entry name" value="GTP cyclohydrolase 1 type 2"/>
    <property type="match status" value="1"/>
</dbReference>